<protein>
    <recommendedName>
        <fullName evidence="2">histidine kinase</fullName>
        <ecNumber evidence="2">2.7.13.3</ecNumber>
    </recommendedName>
</protein>
<keyword evidence="12" id="KW-1185">Reference proteome</keyword>
<dbReference type="SMART" id="SM00091">
    <property type="entry name" value="PAS"/>
    <property type="match status" value="1"/>
</dbReference>
<accession>A0A4S2GXY0</accession>
<keyword evidence="4" id="KW-0808">Transferase</keyword>
<dbReference type="PANTHER" id="PTHR43065">
    <property type="entry name" value="SENSOR HISTIDINE KINASE"/>
    <property type="match status" value="1"/>
</dbReference>
<dbReference type="GO" id="GO:0005524">
    <property type="term" value="F:ATP binding"/>
    <property type="evidence" value="ECO:0007669"/>
    <property type="project" value="UniProtKB-KW"/>
</dbReference>
<evidence type="ECO:0000256" key="2">
    <source>
        <dbReference type="ARBA" id="ARBA00012438"/>
    </source>
</evidence>
<organism evidence="11 12">
    <name type="scientific">Marinicauda algicola</name>
    <dbReference type="NCBI Taxonomy" id="2029849"/>
    <lineage>
        <taxon>Bacteria</taxon>
        <taxon>Pseudomonadati</taxon>
        <taxon>Pseudomonadota</taxon>
        <taxon>Alphaproteobacteria</taxon>
        <taxon>Maricaulales</taxon>
        <taxon>Maricaulaceae</taxon>
        <taxon>Marinicauda</taxon>
    </lineage>
</organism>
<dbReference type="InterPro" id="IPR013767">
    <property type="entry name" value="PAS_fold"/>
</dbReference>
<reference evidence="11 12" key="1">
    <citation type="journal article" date="2017" name="Int. J. Syst. Evol. Microbiol.">
        <title>Marinicauda algicola sp. nov., isolated from a marine red alga Rhodosorus marinus.</title>
        <authorList>
            <person name="Jeong S.E."/>
            <person name="Jeon S.H."/>
            <person name="Chun B.H."/>
            <person name="Kim D.W."/>
            <person name="Jeon C.O."/>
        </authorList>
    </citation>
    <scope>NUCLEOTIDE SEQUENCE [LARGE SCALE GENOMIC DNA]</scope>
    <source>
        <strain evidence="11 12">JCM 31718</strain>
    </source>
</reference>
<dbReference type="InterPro" id="IPR003661">
    <property type="entry name" value="HisK_dim/P_dom"/>
</dbReference>
<evidence type="ECO:0000313" key="11">
    <source>
        <dbReference type="EMBL" id="TGY87913.1"/>
    </source>
</evidence>
<evidence type="ECO:0000256" key="1">
    <source>
        <dbReference type="ARBA" id="ARBA00000085"/>
    </source>
</evidence>
<dbReference type="PROSITE" id="PS50112">
    <property type="entry name" value="PAS"/>
    <property type="match status" value="1"/>
</dbReference>
<keyword evidence="6" id="KW-0418">Kinase</keyword>
<dbReference type="CDD" id="cd00130">
    <property type="entry name" value="PAS"/>
    <property type="match status" value="1"/>
</dbReference>
<evidence type="ECO:0000256" key="6">
    <source>
        <dbReference type="ARBA" id="ARBA00022777"/>
    </source>
</evidence>
<dbReference type="InterPro" id="IPR004358">
    <property type="entry name" value="Sig_transdc_His_kin-like_C"/>
</dbReference>
<keyword evidence="5" id="KW-0547">Nucleotide-binding</keyword>
<keyword evidence="8" id="KW-0902">Two-component regulatory system</keyword>
<dbReference type="CDD" id="cd00082">
    <property type="entry name" value="HisKA"/>
    <property type="match status" value="1"/>
</dbReference>
<keyword evidence="3" id="KW-0597">Phosphoprotein</keyword>
<dbReference type="SUPFAM" id="SSF55874">
    <property type="entry name" value="ATPase domain of HSP90 chaperone/DNA topoisomerase II/histidine kinase"/>
    <property type="match status" value="1"/>
</dbReference>
<dbReference type="InterPro" id="IPR003594">
    <property type="entry name" value="HATPase_dom"/>
</dbReference>
<dbReference type="EMBL" id="SRXW01000004">
    <property type="protein sequence ID" value="TGY87913.1"/>
    <property type="molecule type" value="Genomic_DNA"/>
</dbReference>
<comment type="caution">
    <text evidence="11">The sequence shown here is derived from an EMBL/GenBank/DDBJ whole genome shotgun (WGS) entry which is preliminary data.</text>
</comment>
<dbReference type="OrthoDB" id="9789238at2"/>
<dbReference type="InterPro" id="IPR005467">
    <property type="entry name" value="His_kinase_dom"/>
</dbReference>
<comment type="catalytic activity">
    <reaction evidence="1">
        <text>ATP + protein L-histidine = ADP + protein N-phospho-L-histidine.</text>
        <dbReference type="EC" id="2.7.13.3"/>
    </reaction>
</comment>
<keyword evidence="7" id="KW-0067">ATP-binding</keyword>
<evidence type="ECO:0000256" key="4">
    <source>
        <dbReference type="ARBA" id="ARBA00022679"/>
    </source>
</evidence>
<dbReference type="SMART" id="SM00387">
    <property type="entry name" value="HATPase_c"/>
    <property type="match status" value="1"/>
</dbReference>
<dbReference type="Gene3D" id="3.30.565.10">
    <property type="entry name" value="Histidine kinase-like ATPase, C-terminal domain"/>
    <property type="match status" value="1"/>
</dbReference>
<dbReference type="Pfam" id="PF00989">
    <property type="entry name" value="PAS"/>
    <property type="match status" value="1"/>
</dbReference>
<name>A0A4S2GXY0_9PROT</name>
<dbReference type="SMART" id="SM00388">
    <property type="entry name" value="HisKA"/>
    <property type="match status" value="1"/>
</dbReference>
<dbReference type="GO" id="GO:0006355">
    <property type="term" value="P:regulation of DNA-templated transcription"/>
    <property type="evidence" value="ECO:0007669"/>
    <property type="project" value="InterPro"/>
</dbReference>
<evidence type="ECO:0000259" key="10">
    <source>
        <dbReference type="PROSITE" id="PS50112"/>
    </source>
</evidence>
<proteinExistence type="predicted"/>
<gene>
    <name evidence="11" type="ORF">E5163_13430</name>
</gene>
<dbReference type="RefSeq" id="WP_135996847.1">
    <property type="nucleotide sequence ID" value="NZ_CP071057.1"/>
</dbReference>
<dbReference type="EC" id="2.7.13.3" evidence="2"/>
<dbReference type="AlphaFoldDB" id="A0A4S2GXY0"/>
<dbReference type="Pfam" id="PF02518">
    <property type="entry name" value="HATPase_c"/>
    <property type="match status" value="1"/>
</dbReference>
<feature type="domain" description="Histidine kinase" evidence="9">
    <location>
        <begin position="132"/>
        <end position="346"/>
    </location>
</feature>
<evidence type="ECO:0000256" key="5">
    <source>
        <dbReference type="ARBA" id="ARBA00022741"/>
    </source>
</evidence>
<dbReference type="InterPro" id="IPR036890">
    <property type="entry name" value="HATPase_C_sf"/>
</dbReference>
<evidence type="ECO:0000256" key="7">
    <source>
        <dbReference type="ARBA" id="ARBA00022840"/>
    </source>
</evidence>
<evidence type="ECO:0000256" key="3">
    <source>
        <dbReference type="ARBA" id="ARBA00022553"/>
    </source>
</evidence>
<dbReference type="Proteomes" id="UP000308054">
    <property type="component" value="Unassembled WGS sequence"/>
</dbReference>
<dbReference type="Gene3D" id="1.10.287.130">
    <property type="match status" value="1"/>
</dbReference>
<dbReference type="InterPro" id="IPR036097">
    <property type="entry name" value="HisK_dim/P_sf"/>
</dbReference>
<dbReference type="PRINTS" id="PR00344">
    <property type="entry name" value="BCTRLSENSOR"/>
</dbReference>
<evidence type="ECO:0000256" key="8">
    <source>
        <dbReference type="ARBA" id="ARBA00023012"/>
    </source>
</evidence>
<dbReference type="Pfam" id="PF00512">
    <property type="entry name" value="HisKA"/>
    <property type="match status" value="1"/>
</dbReference>
<dbReference type="PROSITE" id="PS50109">
    <property type="entry name" value="HIS_KIN"/>
    <property type="match status" value="1"/>
</dbReference>
<feature type="domain" description="PAS" evidence="10">
    <location>
        <begin position="5"/>
        <end position="52"/>
    </location>
</feature>
<dbReference type="SUPFAM" id="SSF47384">
    <property type="entry name" value="Homodimeric domain of signal transducing histidine kinase"/>
    <property type="match status" value="1"/>
</dbReference>
<dbReference type="InterPro" id="IPR000014">
    <property type="entry name" value="PAS"/>
</dbReference>
<dbReference type="SUPFAM" id="SSF55785">
    <property type="entry name" value="PYP-like sensor domain (PAS domain)"/>
    <property type="match status" value="1"/>
</dbReference>
<dbReference type="GO" id="GO:0000155">
    <property type="term" value="F:phosphorelay sensor kinase activity"/>
    <property type="evidence" value="ECO:0007669"/>
    <property type="project" value="InterPro"/>
</dbReference>
<dbReference type="InterPro" id="IPR035965">
    <property type="entry name" value="PAS-like_dom_sf"/>
</dbReference>
<dbReference type="PANTHER" id="PTHR43065:SF10">
    <property type="entry name" value="PEROXIDE STRESS-ACTIVATED HISTIDINE KINASE MAK3"/>
    <property type="match status" value="1"/>
</dbReference>
<evidence type="ECO:0000259" key="9">
    <source>
        <dbReference type="PROSITE" id="PS50109"/>
    </source>
</evidence>
<sequence length="346" mass="35834">MNPPAEGEAARAAEAAPVALLLVDEAGTILYANAAAEPLLGRSRRKLAGEALAGCGPWGQVAAEMAGRARASGREILAHDVCVRFGEDSERGSLDVVPEAGGTCIAIRRAPPGVLNPHGEGAANAAVGFGRMLSHELKNPIAGARGAAQLIAQTGEGETAELARIIVTELDRARRIAEHWSRIGDIVPGPLQPVNLHALAREAMASSQAAAAPGVRFSEHFDPSLPEGLGDRDLLLQAVLNLLTNAAEAVARAGQGDVVLTTRYRRPLPGGIAPDARLEIEVRDTGPGVPEALAGSVFNPFVTGKPAGEGLGLAFVSRVADLHGGGVEFDSRPGRTAFRLFLREAS</sequence>
<evidence type="ECO:0000313" key="12">
    <source>
        <dbReference type="Proteomes" id="UP000308054"/>
    </source>
</evidence>
<dbReference type="Gene3D" id="3.30.450.20">
    <property type="entry name" value="PAS domain"/>
    <property type="match status" value="1"/>
</dbReference>